<gene>
    <name evidence="1" type="ORF">NCTC10736_03894</name>
</gene>
<dbReference type="Proteomes" id="UP000255061">
    <property type="component" value="Unassembled WGS sequence"/>
</dbReference>
<dbReference type="AlphaFoldDB" id="A0A380BVQ6"/>
<dbReference type="EMBL" id="UGYV01000004">
    <property type="protein sequence ID" value="SUJ07960.1"/>
    <property type="molecule type" value="Genomic_DNA"/>
</dbReference>
<protein>
    <submittedName>
        <fullName evidence="1">Uncharacterized protein</fullName>
    </submittedName>
</protein>
<dbReference type="RefSeq" id="WP_115407227.1">
    <property type="nucleotide sequence ID" value="NZ_UGYV01000004.1"/>
</dbReference>
<proteinExistence type="predicted"/>
<sequence length="173" mass="20214">MLSQHQINKQLKYEQFKADIASESLIPCDFKVGDFVTLTNIYNVFIRKPKQVIGFDNDSNLPDRFIYTEGVDDAYWFASAPNQLKKVETTSTGCLLVREFTMHALYQFENTLIDEDKNWTRLAFDNELHCVWRNDSTLELVTYCEGDIIWTTALSKEMYGSEIFRTVSFFNEL</sequence>
<evidence type="ECO:0000313" key="2">
    <source>
        <dbReference type="Proteomes" id="UP000255061"/>
    </source>
</evidence>
<reference evidence="1 2" key="1">
    <citation type="submission" date="2018-06" db="EMBL/GenBank/DDBJ databases">
        <authorList>
            <consortium name="Pathogen Informatics"/>
            <person name="Doyle S."/>
        </authorList>
    </citation>
    <scope>NUCLEOTIDE SEQUENCE [LARGE SCALE GENOMIC DNA]</scope>
    <source>
        <strain evidence="1 2">NCTC10736</strain>
    </source>
</reference>
<organism evidence="1 2">
    <name type="scientific">Shewanella morhuae</name>
    <dbReference type="NCBI Taxonomy" id="365591"/>
    <lineage>
        <taxon>Bacteria</taxon>
        <taxon>Pseudomonadati</taxon>
        <taxon>Pseudomonadota</taxon>
        <taxon>Gammaproteobacteria</taxon>
        <taxon>Alteromonadales</taxon>
        <taxon>Shewanellaceae</taxon>
        <taxon>Shewanella</taxon>
    </lineage>
</organism>
<name>A0A380BVQ6_9GAMM</name>
<evidence type="ECO:0000313" key="1">
    <source>
        <dbReference type="EMBL" id="SUJ07960.1"/>
    </source>
</evidence>
<accession>A0A380BVQ6</accession>